<sequence>MKSDPMPQINASVNDLAIQAVIDTATEDTLVLGRVVAQLPKKLPVLEQLR</sequence>
<dbReference type="Proteomes" id="UP000828390">
    <property type="component" value="Unassembled WGS sequence"/>
</dbReference>
<evidence type="ECO:0000313" key="2">
    <source>
        <dbReference type="Proteomes" id="UP000828390"/>
    </source>
</evidence>
<organism evidence="1 2">
    <name type="scientific">Dreissena polymorpha</name>
    <name type="common">Zebra mussel</name>
    <name type="synonym">Mytilus polymorpha</name>
    <dbReference type="NCBI Taxonomy" id="45954"/>
    <lineage>
        <taxon>Eukaryota</taxon>
        <taxon>Metazoa</taxon>
        <taxon>Spiralia</taxon>
        <taxon>Lophotrochozoa</taxon>
        <taxon>Mollusca</taxon>
        <taxon>Bivalvia</taxon>
        <taxon>Autobranchia</taxon>
        <taxon>Heteroconchia</taxon>
        <taxon>Euheterodonta</taxon>
        <taxon>Imparidentia</taxon>
        <taxon>Neoheterodontei</taxon>
        <taxon>Myida</taxon>
        <taxon>Dreissenoidea</taxon>
        <taxon>Dreissenidae</taxon>
        <taxon>Dreissena</taxon>
    </lineage>
</organism>
<protein>
    <submittedName>
        <fullName evidence="1">Uncharacterized protein</fullName>
    </submittedName>
</protein>
<dbReference type="EMBL" id="JAIWYP010000011">
    <property type="protein sequence ID" value="KAH3737755.1"/>
    <property type="molecule type" value="Genomic_DNA"/>
</dbReference>
<accession>A0A9D4HWE5</accession>
<reference evidence="1" key="2">
    <citation type="submission" date="2020-11" db="EMBL/GenBank/DDBJ databases">
        <authorList>
            <person name="McCartney M.A."/>
            <person name="Auch B."/>
            <person name="Kono T."/>
            <person name="Mallez S."/>
            <person name="Becker A."/>
            <person name="Gohl D.M."/>
            <person name="Silverstein K.A.T."/>
            <person name="Koren S."/>
            <person name="Bechman K.B."/>
            <person name="Herman A."/>
            <person name="Abrahante J.E."/>
            <person name="Garbe J."/>
        </authorList>
    </citation>
    <scope>NUCLEOTIDE SEQUENCE</scope>
    <source>
        <strain evidence="1">Duluth1</strain>
        <tissue evidence="1">Whole animal</tissue>
    </source>
</reference>
<name>A0A9D4HWE5_DREPO</name>
<reference evidence="1" key="1">
    <citation type="journal article" date="2019" name="bioRxiv">
        <title>The Genome of the Zebra Mussel, Dreissena polymorpha: A Resource for Invasive Species Research.</title>
        <authorList>
            <person name="McCartney M.A."/>
            <person name="Auch B."/>
            <person name="Kono T."/>
            <person name="Mallez S."/>
            <person name="Zhang Y."/>
            <person name="Obille A."/>
            <person name="Becker A."/>
            <person name="Abrahante J.E."/>
            <person name="Garbe J."/>
            <person name="Badalamenti J.P."/>
            <person name="Herman A."/>
            <person name="Mangelson H."/>
            <person name="Liachko I."/>
            <person name="Sullivan S."/>
            <person name="Sone E.D."/>
            <person name="Koren S."/>
            <person name="Silverstein K.A.T."/>
            <person name="Beckman K.B."/>
            <person name="Gohl D.M."/>
        </authorList>
    </citation>
    <scope>NUCLEOTIDE SEQUENCE</scope>
    <source>
        <strain evidence="1">Duluth1</strain>
        <tissue evidence="1">Whole animal</tissue>
    </source>
</reference>
<comment type="caution">
    <text evidence="1">The sequence shown here is derived from an EMBL/GenBank/DDBJ whole genome shotgun (WGS) entry which is preliminary data.</text>
</comment>
<proteinExistence type="predicted"/>
<gene>
    <name evidence="1" type="ORF">DPMN_044349</name>
</gene>
<dbReference type="AlphaFoldDB" id="A0A9D4HWE5"/>
<evidence type="ECO:0000313" key="1">
    <source>
        <dbReference type="EMBL" id="KAH3737755.1"/>
    </source>
</evidence>
<keyword evidence="2" id="KW-1185">Reference proteome</keyword>